<dbReference type="AlphaFoldDB" id="A0A3S4ZR29"/>
<dbReference type="PANTHER" id="PTHR19229:SF36">
    <property type="entry name" value="ATP-BINDING CASSETTE SUB-FAMILY A MEMBER 2"/>
    <property type="match status" value="1"/>
</dbReference>
<dbReference type="GO" id="GO:0016887">
    <property type="term" value="F:ATP hydrolysis activity"/>
    <property type="evidence" value="ECO:0007669"/>
    <property type="project" value="InterPro"/>
</dbReference>
<sequence>MELFDLLDFSSLAQEPSYRLSGGDKRKLSVAMAFIGQPTLVMLDEPTSGVDPYSRRCIWSLLRHLREGRIIILITHYMDEADILAGKFGADWREEYINTPLNLVNSHSHTFRCVCVCRCDNSPFRGSIDKLRHEALMSNHSCKKRFVGLI</sequence>
<keyword evidence="1" id="KW-0813">Transport</keyword>
<dbReference type="GO" id="GO:0016020">
    <property type="term" value="C:membrane"/>
    <property type="evidence" value="ECO:0007669"/>
    <property type="project" value="InterPro"/>
</dbReference>
<evidence type="ECO:0000256" key="2">
    <source>
        <dbReference type="ARBA" id="ARBA00022737"/>
    </source>
</evidence>
<protein>
    <recommendedName>
        <fullName evidence="3">ATPase AAA-type core domain-containing protein</fullName>
    </recommendedName>
</protein>
<keyword evidence="2" id="KW-0677">Repeat</keyword>
<evidence type="ECO:0000313" key="4">
    <source>
        <dbReference type="EMBL" id="VEL17659.1"/>
    </source>
</evidence>
<dbReference type="InterPro" id="IPR027417">
    <property type="entry name" value="P-loop_NTPase"/>
</dbReference>
<dbReference type="PANTHER" id="PTHR19229">
    <property type="entry name" value="ATP-BINDING CASSETTE TRANSPORTER SUBFAMILY A ABCA"/>
    <property type="match status" value="1"/>
</dbReference>
<dbReference type="SUPFAM" id="SSF52540">
    <property type="entry name" value="P-loop containing nucleoside triphosphate hydrolases"/>
    <property type="match status" value="1"/>
</dbReference>
<dbReference type="GO" id="GO:0005524">
    <property type="term" value="F:ATP binding"/>
    <property type="evidence" value="ECO:0007669"/>
    <property type="project" value="InterPro"/>
</dbReference>
<accession>A0A3S4ZR29</accession>
<dbReference type="Proteomes" id="UP000784294">
    <property type="component" value="Unassembled WGS sequence"/>
</dbReference>
<dbReference type="GO" id="GO:0140359">
    <property type="term" value="F:ABC-type transporter activity"/>
    <property type="evidence" value="ECO:0007669"/>
    <property type="project" value="InterPro"/>
</dbReference>
<dbReference type="EMBL" id="CAAALY010033639">
    <property type="protein sequence ID" value="VEL17659.1"/>
    <property type="molecule type" value="Genomic_DNA"/>
</dbReference>
<keyword evidence="5" id="KW-1185">Reference proteome</keyword>
<dbReference type="InterPro" id="IPR026082">
    <property type="entry name" value="ABCA"/>
</dbReference>
<evidence type="ECO:0000313" key="5">
    <source>
        <dbReference type="Proteomes" id="UP000784294"/>
    </source>
</evidence>
<dbReference type="InterPro" id="IPR003959">
    <property type="entry name" value="ATPase_AAA_core"/>
</dbReference>
<dbReference type="Pfam" id="PF13304">
    <property type="entry name" value="AAA_21"/>
    <property type="match status" value="1"/>
</dbReference>
<dbReference type="Gene3D" id="3.40.50.300">
    <property type="entry name" value="P-loop containing nucleotide triphosphate hydrolases"/>
    <property type="match status" value="1"/>
</dbReference>
<proteinExistence type="predicted"/>
<dbReference type="OrthoDB" id="6139986at2759"/>
<gene>
    <name evidence="4" type="ORF">PXEA_LOCUS11099</name>
</gene>
<comment type="caution">
    <text evidence="4">The sequence shown here is derived from an EMBL/GenBank/DDBJ whole genome shotgun (WGS) entry which is preliminary data.</text>
</comment>
<evidence type="ECO:0000256" key="1">
    <source>
        <dbReference type="ARBA" id="ARBA00022448"/>
    </source>
</evidence>
<feature type="domain" description="ATPase AAA-type core" evidence="3">
    <location>
        <begin position="11"/>
        <end position="76"/>
    </location>
</feature>
<name>A0A3S4ZR29_9PLAT</name>
<dbReference type="GO" id="GO:0005319">
    <property type="term" value="F:lipid transporter activity"/>
    <property type="evidence" value="ECO:0007669"/>
    <property type="project" value="TreeGrafter"/>
</dbReference>
<organism evidence="4 5">
    <name type="scientific">Protopolystoma xenopodis</name>
    <dbReference type="NCBI Taxonomy" id="117903"/>
    <lineage>
        <taxon>Eukaryota</taxon>
        <taxon>Metazoa</taxon>
        <taxon>Spiralia</taxon>
        <taxon>Lophotrochozoa</taxon>
        <taxon>Platyhelminthes</taxon>
        <taxon>Monogenea</taxon>
        <taxon>Polyopisthocotylea</taxon>
        <taxon>Polystomatidea</taxon>
        <taxon>Polystomatidae</taxon>
        <taxon>Protopolystoma</taxon>
    </lineage>
</organism>
<reference evidence="4" key="1">
    <citation type="submission" date="2018-11" db="EMBL/GenBank/DDBJ databases">
        <authorList>
            <consortium name="Pathogen Informatics"/>
        </authorList>
    </citation>
    <scope>NUCLEOTIDE SEQUENCE</scope>
</reference>
<evidence type="ECO:0000259" key="3">
    <source>
        <dbReference type="Pfam" id="PF13304"/>
    </source>
</evidence>